<keyword evidence="5" id="KW-1185">Reference proteome</keyword>
<proteinExistence type="predicted"/>
<evidence type="ECO:0000259" key="3">
    <source>
        <dbReference type="Pfam" id="PF03629"/>
    </source>
</evidence>
<accession>A0AAW2ZTB6</accession>
<dbReference type="EMBL" id="JAOPGA020001893">
    <property type="protein sequence ID" value="KAL0491984.1"/>
    <property type="molecule type" value="Genomic_DNA"/>
</dbReference>
<evidence type="ECO:0000313" key="4">
    <source>
        <dbReference type="EMBL" id="KAL0491984.1"/>
    </source>
</evidence>
<dbReference type="Pfam" id="PF03629">
    <property type="entry name" value="SASA"/>
    <property type="match status" value="1"/>
</dbReference>
<feature type="domain" description="Sialate O-acetylesterase" evidence="3">
    <location>
        <begin position="111"/>
        <end position="341"/>
    </location>
</feature>
<dbReference type="InterPro" id="IPR036514">
    <property type="entry name" value="SGNH_hydro_sf"/>
</dbReference>
<dbReference type="Proteomes" id="UP001431209">
    <property type="component" value="Unassembled WGS sequence"/>
</dbReference>
<feature type="chain" id="PRO_5043890119" evidence="2">
    <location>
        <begin position="21"/>
        <end position="488"/>
    </location>
</feature>
<dbReference type="PANTHER" id="PTHR22901:SF0">
    <property type="entry name" value="SIALATE O-ACETYLESTERASE"/>
    <property type="match status" value="1"/>
</dbReference>
<dbReference type="InterPro" id="IPR005181">
    <property type="entry name" value="SASA"/>
</dbReference>
<dbReference type="AlphaFoldDB" id="A0AAW2ZTB6"/>
<dbReference type="Gene3D" id="3.40.50.1110">
    <property type="entry name" value="SGNH hydrolase"/>
    <property type="match status" value="1"/>
</dbReference>
<gene>
    <name evidence="4" type="ORF">AKO1_010149</name>
</gene>
<dbReference type="GO" id="GO:0005975">
    <property type="term" value="P:carbohydrate metabolic process"/>
    <property type="evidence" value="ECO:0007669"/>
    <property type="project" value="TreeGrafter"/>
</dbReference>
<organism evidence="4 5">
    <name type="scientific">Acrasis kona</name>
    <dbReference type="NCBI Taxonomy" id="1008807"/>
    <lineage>
        <taxon>Eukaryota</taxon>
        <taxon>Discoba</taxon>
        <taxon>Heterolobosea</taxon>
        <taxon>Tetramitia</taxon>
        <taxon>Eutetramitia</taxon>
        <taxon>Acrasidae</taxon>
        <taxon>Acrasis</taxon>
    </lineage>
</organism>
<feature type="signal peptide" evidence="2">
    <location>
        <begin position="1"/>
        <end position="20"/>
    </location>
</feature>
<comment type="caution">
    <text evidence="4">The sequence shown here is derived from an EMBL/GenBank/DDBJ whole genome shotgun (WGS) entry which is preliminary data.</text>
</comment>
<evidence type="ECO:0000256" key="1">
    <source>
        <dbReference type="ARBA" id="ARBA00022801"/>
    </source>
</evidence>
<dbReference type="GO" id="GO:0001681">
    <property type="term" value="F:sialate O-acetylesterase activity"/>
    <property type="evidence" value="ECO:0007669"/>
    <property type="project" value="InterPro"/>
</dbReference>
<evidence type="ECO:0000256" key="2">
    <source>
        <dbReference type="SAM" id="SignalP"/>
    </source>
</evidence>
<dbReference type="PANTHER" id="PTHR22901">
    <property type="entry name" value="SIALATE O-ACETYLESTERASE"/>
    <property type="match status" value="1"/>
</dbReference>
<protein>
    <submittedName>
        <fullName evidence="4">Sialate O-acetylesterase</fullName>
    </submittedName>
</protein>
<evidence type="ECO:0000313" key="5">
    <source>
        <dbReference type="Proteomes" id="UP001431209"/>
    </source>
</evidence>
<keyword evidence="2" id="KW-0732">Signal</keyword>
<sequence length="488" mass="54705">MGPLYFAFVILAYFILSTHADVDYKMIGSNMVLQRNSDKTKLWGKVDASFKSAVLLRITHTASKKDDEYKVTASEDGNWVVKLKPYPEGGPYDITVYTSRTTTYSNVMFGDVFFCSGQSNMDFSVLNSKDGEKDKQDSINYPNLRLIHIKPDSNEQVLDNISDGIWQVSSPDSIGGYWTGGFSAVCYYYGRELYQHFNGTVPIGLIESAWGGTRVEAWVSEQGINACRKKASVRTGSKSHNQNSRLYNAMVAPVFNYNILGVLWYQGENNAGDTPFMADFECYLGNLVSSWRRGWGIEYLPFMIVQLANWKSGTNWPVIRAAQERVASSKNVVLATCVDIGDPKEVHPADKKPLSHRLFLNALKVVYNYKDIVTSGASLTNITADASGKVEKITLTFNTKHSLKVRGTSGCTSCCNNANFNAFQVLTDQKRFAWDAETVIKNNQVIIQTPIGDEEFVIQVRYAWYESPECMLYDGDELFPVLPFSVDI</sequence>
<dbReference type="InterPro" id="IPR039329">
    <property type="entry name" value="SIAE"/>
</dbReference>
<name>A0AAW2ZTB6_9EUKA</name>
<reference evidence="4 5" key="1">
    <citation type="submission" date="2024-03" db="EMBL/GenBank/DDBJ databases">
        <title>The Acrasis kona genome and developmental transcriptomes reveal deep origins of eukaryotic multicellular pathways.</title>
        <authorList>
            <person name="Sheikh S."/>
            <person name="Fu C.-J."/>
            <person name="Brown M.W."/>
            <person name="Baldauf S.L."/>
        </authorList>
    </citation>
    <scope>NUCLEOTIDE SEQUENCE [LARGE SCALE GENOMIC DNA]</scope>
    <source>
        <strain evidence="4 5">ATCC MYA-3509</strain>
    </source>
</reference>
<dbReference type="SUPFAM" id="SSF52266">
    <property type="entry name" value="SGNH hydrolase"/>
    <property type="match status" value="1"/>
</dbReference>
<keyword evidence="1" id="KW-0378">Hydrolase</keyword>